<evidence type="ECO:0000313" key="2">
    <source>
        <dbReference type="EMBL" id="CDR09759.1"/>
    </source>
</evidence>
<name>A0A061A2X6_9ACTN</name>
<protein>
    <submittedName>
        <fullName evidence="2">Helix-turn-helix domain protein</fullName>
    </submittedName>
</protein>
<keyword evidence="4" id="KW-1185">Reference proteome</keyword>
<dbReference type="Proteomes" id="UP000756710">
    <property type="component" value="Unassembled WGS sequence"/>
</dbReference>
<proteinExistence type="predicted"/>
<organism evidence="2">
    <name type="scientific">Streptomyces iranensis</name>
    <dbReference type="NCBI Taxonomy" id="576784"/>
    <lineage>
        <taxon>Bacteria</taxon>
        <taxon>Bacillati</taxon>
        <taxon>Actinomycetota</taxon>
        <taxon>Actinomycetes</taxon>
        <taxon>Kitasatosporales</taxon>
        <taxon>Streptomycetaceae</taxon>
        <taxon>Streptomyces</taxon>
        <taxon>Streptomyces violaceusniger group</taxon>
    </lineage>
</organism>
<evidence type="ECO:0000313" key="4">
    <source>
        <dbReference type="Proteomes" id="UP000756710"/>
    </source>
</evidence>
<dbReference type="Pfam" id="PF19054">
    <property type="entry name" value="DUF5753"/>
    <property type="match status" value="1"/>
</dbReference>
<dbReference type="EMBL" id="LK022848">
    <property type="protein sequence ID" value="CDR09759.1"/>
    <property type="molecule type" value="Genomic_DNA"/>
</dbReference>
<dbReference type="HOGENOM" id="CLU_2588314_0_0_11"/>
<feature type="domain" description="DUF5753" evidence="1">
    <location>
        <begin position="1"/>
        <end position="68"/>
    </location>
</feature>
<reference evidence="2" key="1">
    <citation type="submission" date="2014-05" db="EMBL/GenBank/DDBJ databases">
        <authorList>
            <person name="Horn Fabian"/>
        </authorList>
    </citation>
    <scope>NUCLEOTIDE SEQUENCE</scope>
</reference>
<dbReference type="InterPro" id="IPR043917">
    <property type="entry name" value="DUF5753"/>
</dbReference>
<reference evidence="3 4" key="2">
    <citation type="submission" date="2021-03" db="EMBL/GenBank/DDBJ databases">
        <title>Genomic Encyclopedia of Type Strains, Phase IV (KMG-IV): sequencing the most valuable type-strain genomes for metagenomic binning, comparative biology and taxonomic classification.</title>
        <authorList>
            <person name="Goeker M."/>
        </authorList>
    </citation>
    <scope>NUCLEOTIDE SEQUENCE [LARGE SCALE GENOMIC DNA]</scope>
    <source>
        <strain evidence="3 4">DSM 41954</strain>
    </source>
</reference>
<evidence type="ECO:0000313" key="3">
    <source>
        <dbReference type="EMBL" id="MBP2065281.1"/>
    </source>
</evidence>
<gene>
    <name evidence="3" type="ORF">J2Z30_006312</name>
    <name evidence="2" type="ORF">SIRAN6354</name>
</gene>
<evidence type="ECO:0000259" key="1">
    <source>
        <dbReference type="Pfam" id="PF19054"/>
    </source>
</evidence>
<sequence length="97" mass="10849">MDAQFARLVEFAELPNTVLQVALFDMGARRPFDLPLYILTMSDRSLMSYAESAQRGPFERESTSVVRVSVQDRVSVEVGMGFSARSGAGFVSRLRRN</sequence>
<accession>A0A061A2X6</accession>
<dbReference type="AlphaFoldDB" id="A0A061A2X6"/>
<dbReference type="EMBL" id="JAGGLR010000018">
    <property type="protein sequence ID" value="MBP2065281.1"/>
    <property type="molecule type" value="Genomic_DNA"/>
</dbReference>